<organism evidence="1">
    <name type="scientific">Glycine max</name>
    <name type="common">Soybean</name>
    <name type="synonym">Glycine hispida</name>
    <dbReference type="NCBI Taxonomy" id="3847"/>
    <lineage>
        <taxon>Eukaryota</taxon>
        <taxon>Viridiplantae</taxon>
        <taxon>Streptophyta</taxon>
        <taxon>Embryophyta</taxon>
        <taxon>Tracheophyta</taxon>
        <taxon>Spermatophyta</taxon>
        <taxon>Magnoliopsida</taxon>
        <taxon>eudicotyledons</taxon>
        <taxon>Gunneridae</taxon>
        <taxon>Pentapetalae</taxon>
        <taxon>rosids</taxon>
        <taxon>fabids</taxon>
        <taxon>Fabales</taxon>
        <taxon>Fabaceae</taxon>
        <taxon>Papilionoideae</taxon>
        <taxon>50 kb inversion clade</taxon>
        <taxon>NPAAA clade</taxon>
        <taxon>indigoferoid/millettioid clade</taxon>
        <taxon>Phaseoleae</taxon>
        <taxon>Glycine</taxon>
        <taxon>Glycine subgen. Soja</taxon>
    </lineage>
</organism>
<dbReference type="SMR" id="A0A0R0I8Z4"/>
<dbReference type="Proteomes" id="UP000008827">
    <property type="component" value="Chromosome 9"/>
</dbReference>
<dbReference type="AlphaFoldDB" id="A0A0R0I8Z4"/>
<dbReference type="EnsemblPlants" id="KRH37618">
    <property type="protein sequence ID" value="KRH37618"/>
    <property type="gene ID" value="GLYMA_09G078000"/>
</dbReference>
<evidence type="ECO:0008006" key="4">
    <source>
        <dbReference type="Google" id="ProtNLM"/>
    </source>
</evidence>
<reference evidence="2" key="2">
    <citation type="submission" date="2018-02" db="UniProtKB">
        <authorList>
            <consortium name="EnsemblPlants"/>
        </authorList>
    </citation>
    <scope>IDENTIFICATION</scope>
    <source>
        <strain evidence="2">Williams 82</strain>
    </source>
</reference>
<gene>
    <name evidence="1" type="ORF">GLYMA_09G078000</name>
</gene>
<accession>A0A0R0I8Z4</accession>
<protein>
    <recommendedName>
        <fullName evidence="4">DDE Tnp4 domain-containing protein</fullName>
    </recommendedName>
</protein>
<proteinExistence type="predicted"/>
<evidence type="ECO:0000313" key="3">
    <source>
        <dbReference type="Proteomes" id="UP000008827"/>
    </source>
</evidence>
<dbReference type="Gramene" id="KRH37618">
    <property type="protein sequence ID" value="KRH37618"/>
    <property type="gene ID" value="GLYMA_09G078000"/>
</dbReference>
<evidence type="ECO:0000313" key="2">
    <source>
        <dbReference type="EnsemblPlants" id="KRH37618"/>
    </source>
</evidence>
<reference evidence="1 2" key="1">
    <citation type="journal article" date="2010" name="Nature">
        <title>Genome sequence of the palaeopolyploid soybean.</title>
        <authorList>
            <person name="Schmutz J."/>
            <person name="Cannon S.B."/>
            <person name="Schlueter J."/>
            <person name="Ma J."/>
            <person name="Mitros T."/>
            <person name="Nelson W."/>
            <person name="Hyten D.L."/>
            <person name="Song Q."/>
            <person name="Thelen J.J."/>
            <person name="Cheng J."/>
            <person name="Xu D."/>
            <person name="Hellsten U."/>
            <person name="May G.D."/>
            <person name="Yu Y."/>
            <person name="Sakurai T."/>
            <person name="Umezawa T."/>
            <person name="Bhattacharyya M.K."/>
            <person name="Sandhu D."/>
            <person name="Valliyodan B."/>
            <person name="Lindquist E."/>
            <person name="Peto M."/>
            <person name="Grant D."/>
            <person name="Shu S."/>
            <person name="Goodstein D."/>
            <person name="Barry K."/>
            <person name="Futrell-Griggs M."/>
            <person name="Abernathy B."/>
            <person name="Du J."/>
            <person name="Tian Z."/>
            <person name="Zhu L."/>
            <person name="Gill N."/>
            <person name="Joshi T."/>
            <person name="Libault M."/>
            <person name="Sethuraman A."/>
            <person name="Zhang X.-C."/>
            <person name="Shinozaki K."/>
            <person name="Nguyen H.T."/>
            <person name="Wing R.A."/>
            <person name="Cregan P."/>
            <person name="Specht J."/>
            <person name="Grimwood J."/>
            <person name="Rokhsar D."/>
            <person name="Stacey G."/>
            <person name="Shoemaker R.C."/>
            <person name="Jackson S.A."/>
        </authorList>
    </citation>
    <scope>NUCLEOTIDE SEQUENCE</scope>
    <source>
        <strain evidence="2">cv. Williams 82</strain>
        <tissue evidence="1">Callus</tissue>
    </source>
</reference>
<keyword evidence="3" id="KW-1185">Reference proteome</keyword>
<sequence length="101" mass="11749">MKVSKDYLNFQPYTLEGAEANKWRWFERCIGALDGTHILVTVSPYERPRYHNRKGDVSTNVLAACDPDLRWERSAGDSRVLRDALRRQNKLEIPTGNISWK</sequence>
<dbReference type="InterPro" id="IPR045249">
    <property type="entry name" value="HARBI1-like"/>
</dbReference>
<evidence type="ECO:0000313" key="1">
    <source>
        <dbReference type="EMBL" id="KRH37618.1"/>
    </source>
</evidence>
<dbReference type="EMBL" id="CM000842">
    <property type="protein sequence ID" value="KRH37618.1"/>
    <property type="molecule type" value="Genomic_DNA"/>
</dbReference>
<dbReference type="InParanoid" id="A0A0R0I8Z4"/>
<name>A0A0R0I8Z4_SOYBN</name>
<dbReference type="OMA" id="VTHIDMI"/>
<dbReference type="PANTHER" id="PTHR22930">
    <property type="match status" value="1"/>
</dbReference>
<reference evidence="1" key="3">
    <citation type="submission" date="2018-07" db="EMBL/GenBank/DDBJ databases">
        <title>WGS assembly of Glycine max.</title>
        <authorList>
            <person name="Schmutz J."/>
            <person name="Cannon S."/>
            <person name="Schlueter J."/>
            <person name="Ma J."/>
            <person name="Mitros T."/>
            <person name="Nelson W."/>
            <person name="Hyten D."/>
            <person name="Song Q."/>
            <person name="Thelen J."/>
            <person name="Cheng J."/>
            <person name="Xu D."/>
            <person name="Hellsten U."/>
            <person name="May G."/>
            <person name="Yu Y."/>
            <person name="Sakurai T."/>
            <person name="Umezawa T."/>
            <person name="Bhattacharyya M."/>
            <person name="Sandhu D."/>
            <person name="Valliyodan B."/>
            <person name="Lindquist E."/>
            <person name="Peto M."/>
            <person name="Grant D."/>
            <person name="Shu S."/>
            <person name="Goodstein D."/>
            <person name="Barry K."/>
            <person name="Futrell-Griggs M."/>
            <person name="Abernathy B."/>
            <person name="Du J."/>
            <person name="Tian Z."/>
            <person name="Zhu L."/>
            <person name="Gill N."/>
            <person name="Joshi T."/>
            <person name="Libault M."/>
            <person name="Sethuraman A."/>
            <person name="Zhang X."/>
            <person name="Shinozaki K."/>
            <person name="Nguyen H."/>
            <person name="Wing R."/>
            <person name="Cregan P."/>
            <person name="Specht J."/>
            <person name="Grimwood J."/>
            <person name="Rokhsar D."/>
            <person name="Stacey G."/>
            <person name="Shoemaker R."/>
            <person name="Jackson S."/>
        </authorList>
    </citation>
    <scope>NUCLEOTIDE SEQUENCE</scope>
    <source>
        <tissue evidence="1">Callus</tissue>
    </source>
</reference>
<dbReference type="PANTHER" id="PTHR22930:SF281">
    <property type="entry name" value="NUCLEASE"/>
    <property type="match status" value="1"/>
</dbReference>